<evidence type="ECO:0000313" key="2">
    <source>
        <dbReference type="Proteomes" id="UP000012073"/>
    </source>
</evidence>
<name>R7QEL5_CHOCR</name>
<dbReference type="AlphaFoldDB" id="R7QEL5"/>
<proteinExistence type="predicted"/>
<dbReference type="Pfam" id="PF04827">
    <property type="entry name" value="Plant_tran"/>
    <property type="match status" value="1"/>
</dbReference>
<dbReference type="PhylomeDB" id="R7QEL5"/>
<gene>
    <name evidence="1" type="ORF">CHC_T00004714001</name>
</gene>
<dbReference type="OMA" id="NDISIMD"/>
<protein>
    <recommendedName>
        <fullName evidence="3">DDE Tnp4 domain-containing protein</fullName>
    </recommendedName>
</protein>
<evidence type="ECO:0008006" key="3">
    <source>
        <dbReference type="Google" id="ProtNLM"/>
    </source>
</evidence>
<reference evidence="2" key="1">
    <citation type="journal article" date="2013" name="Proc. Natl. Acad. Sci. U.S.A.">
        <title>Genome structure and metabolic features in the red seaweed Chondrus crispus shed light on evolution of the Archaeplastida.</title>
        <authorList>
            <person name="Collen J."/>
            <person name="Porcel B."/>
            <person name="Carre W."/>
            <person name="Ball S.G."/>
            <person name="Chaparro C."/>
            <person name="Tonon T."/>
            <person name="Barbeyron T."/>
            <person name="Michel G."/>
            <person name="Noel B."/>
            <person name="Valentin K."/>
            <person name="Elias M."/>
            <person name="Artiguenave F."/>
            <person name="Arun A."/>
            <person name="Aury J.M."/>
            <person name="Barbosa-Neto J.F."/>
            <person name="Bothwell J.H."/>
            <person name="Bouget F.Y."/>
            <person name="Brillet L."/>
            <person name="Cabello-Hurtado F."/>
            <person name="Capella-Gutierrez S."/>
            <person name="Charrier B."/>
            <person name="Cladiere L."/>
            <person name="Cock J.M."/>
            <person name="Coelho S.M."/>
            <person name="Colleoni C."/>
            <person name="Czjzek M."/>
            <person name="Da Silva C."/>
            <person name="Delage L."/>
            <person name="Denoeud F."/>
            <person name="Deschamps P."/>
            <person name="Dittami S.M."/>
            <person name="Gabaldon T."/>
            <person name="Gachon C.M."/>
            <person name="Groisillier A."/>
            <person name="Herve C."/>
            <person name="Jabbari K."/>
            <person name="Katinka M."/>
            <person name="Kloareg B."/>
            <person name="Kowalczyk N."/>
            <person name="Labadie K."/>
            <person name="Leblanc C."/>
            <person name="Lopez P.J."/>
            <person name="McLachlan D.H."/>
            <person name="Meslet-Cladiere L."/>
            <person name="Moustafa A."/>
            <person name="Nehr Z."/>
            <person name="Nyvall Collen P."/>
            <person name="Panaud O."/>
            <person name="Partensky F."/>
            <person name="Poulain J."/>
            <person name="Rensing S.A."/>
            <person name="Rousvoal S."/>
            <person name="Samson G."/>
            <person name="Symeonidi A."/>
            <person name="Weissenbach J."/>
            <person name="Zambounis A."/>
            <person name="Wincker P."/>
            <person name="Boyen C."/>
        </authorList>
    </citation>
    <scope>NUCLEOTIDE SEQUENCE [LARGE SCALE GENOMIC DNA]</scope>
    <source>
        <strain evidence="2">cv. Stackhouse</strain>
    </source>
</reference>
<organism evidence="1 2">
    <name type="scientific">Chondrus crispus</name>
    <name type="common">Carrageen Irish moss</name>
    <name type="synonym">Polymorpha crispa</name>
    <dbReference type="NCBI Taxonomy" id="2769"/>
    <lineage>
        <taxon>Eukaryota</taxon>
        <taxon>Rhodophyta</taxon>
        <taxon>Florideophyceae</taxon>
        <taxon>Rhodymeniophycidae</taxon>
        <taxon>Gigartinales</taxon>
        <taxon>Gigartinaceae</taxon>
        <taxon>Chondrus</taxon>
    </lineage>
</organism>
<dbReference type="GeneID" id="17323765"/>
<dbReference type="Gramene" id="CDF36228">
    <property type="protein sequence ID" value="CDF36228"/>
    <property type="gene ID" value="CHC_T00004714001"/>
</dbReference>
<keyword evidence="2" id="KW-1185">Reference proteome</keyword>
<dbReference type="RefSeq" id="XP_005716047.1">
    <property type="nucleotide sequence ID" value="XM_005715990.1"/>
</dbReference>
<dbReference type="EMBL" id="HG001767">
    <property type="protein sequence ID" value="CDF36228.1"/>
    <property type="molecule type" value="Genomic_DNA"/>
</dbReference>
<dbReference type="OrthoDB" id="124998at2759"/>
<dbReference type="KEGG" id="ccp:CHC_T00004714001"/>
<dbReference type="PANTHER" id="PTHR47150:SF5">
    <property type="entry name" value="OS07G0546750 PROTEIN"/>
    <property type="match status" value="1"/>
</dbReference>
<dbReference type="PANTHER" id="PTHR47150">
    <property type="entry name" value="OS12G0169200 PROTEIN"/>
    <property type="match status" value="1"/>
</dbReference>
<dbReference type="InterPro" id="IPR006912">
    <property type="entry name" value="Harbinger_derived_prot"/>
</dbReference>
<accession>R7QEL5</accession>
<dbReference type="Proteomes" id="UP000012073">
    <property type="component" value="Unassembled WGS sequence"/>
</dbReference>
<sequence>MLAYGVAADALDEYLQMSEDSVLLSLKEFCKLVVHLFQNEYLRKPTEQDLRRIMAINAARGFPGCVGCIDCQHWEWERCPIAWAGQYKGKGKKPTIVLEAISDGEVWIWHAFFGSPGSLNDISIMDHSPTIDDIIAGEFPPSLPYWVNGNERKILYYLADGIYPNWAIFVKTISEGVTKKETTYAAAQEAMHKDIERAFGVLTARFHILKRPSRLWYQEDIARVMKACIIIHNMIVEYRRDTYEIEWHSRSAAGIFANGAVPTETWASMVGSREERITNSDDHFSLKNDLIEHIWEMHGNR</sequence>
<evidence type="ECO:0000313" key="1">
    <source>
        <dbReference type="EMBL" id="CDF36228.1"/>
    </source>
</evidence>